<dbReference type="OrthoDB" id="3545704at2759"/>
<gene>
    <name evidence="4" type="ORF">PAC_18254</name>
</gene>
<dbReference type="InterPro" id="IPR012475">
    <property type="entry name" value="Fungal_lectin"/>
</dbReference>
<protein>
    <submittedName>
        <fullName evidence="4">Uncharacterized protein</fullName>
    </submittedName>
</protein>
<evidence type="ECO:0000313" key="5">
    <source>
        <dbReference type="Proteomes" id="UP000184330"/>
    </source>
</evidence>
<dbReference type="EMBL" id="FJOG01000054">
    <property type="protein sequence ID" value="CZR68355.1"/>
    <property type="molecule type" value="Genomic_DNA"/>
</dbReference>
<evidence type="ECO:0000256" key="3">
    <source>
        <dbReference type="SAM" id="Phobius"/>
    </source>
</evidence>
<dbReference type="Gene3D" id="2.120.10.70">
    <property type="entry name" value="Fucose-specific lectin"/>
    <property type="match status" value="1"/>
</dbReference>
<organism evidence="4 5">
    <name type="scientific">Phialocephala subalpina</name>
    <dbReference type="NCBI Taxonomy" id="576137"/>
    <lineage>
        <taxon>Eukaryota</taxon>
        <taxon>Fungi</taxon>
        <taxon>Dikarya</taxon>
        <taxon>Ascomycota</taxon>
        <taxon>Pezizomycotina</taxon>
        <taxon>Leotiomycetes</taxon>
        <taxon>Helotiales</taxon>
        <taxon>Mollisiaceae</taxon>
        <taxon>Phialocephala</taxon>
        <taxon>Phialocephala fortinii species complex</taxon>
    </lineage>
</organism>
<keyword evidence="3" id="KW-0812">Transmembrane</keyword>
<evidence type="ECO:0000256" key="2">
    <source>
        <dbReference type="SAM" id="MobiDB-lite"/>
    </source>
</evidence>
<sequence>MADANFSTLEAVNPGFEPLRKEKPLPVESGKQVISEDAGKQVVVPYSDIEVTAQQQSTQHFPVEKNYLGPPVVENGKPRRSRKCLWIGGAVLLAVILAAVLGGVLGSKPSKKSSSPASTSTANATSSSNNTITSHKIAAIAYESNSINNTRVYYLADDGVLTEAASSASNTTWGFTKIGYPEKNDSVLAAAVSRPNFPLEISVFYTDENYLVHDLVYNSTTHKWTQGTISAENYITHPNSSLAAMYNQCRFCANTTIVAYQDINGFVQIANHTSSGWTTTQLGAKTVDGTGLALQPFMRADQWDQINLYYQQSTLNISLACQFPGNSGTAANNYWSNACQTYDIGVSGTPLAAASAYTNVTSGHESWIQLLQLSNTGIEVNTWSGNINDWLEQDNHPSPMANSTVNVKTYGALAVTATGGAFAVVESAGNDTIQSWQLNDDLLSWTSAGTVAVWGE</sequence>
<name>A0A1L7XTM4_9HELO</name>
<dbReference type="Pfam" id="PF07938">
    <property type="entry name" value="Fungal_lectin"/>
    <property type="match status" value="1"/>
</dbReference>
<keyword evidence="3" id="KW-1133">Transmembrane helix</keyword>
<evidence type="ECO:0000313" key="4">
    <source>
        <dbReference type="EMBL" id="CZR68355.1"/>
    </source>
</evidence>
<reference evidence="4 5" key="1">
    <citation type="submission" date="2016-03" db="EMBL/GenBank/DDBJ databases">
        <authorList>
            <person name="Ploux O."/>
        </authorList>
    </citation>
    <scope>NUCLEOTIDE SEQUENCE [LARGE SCALE GENOMIC DNA]</scope>
    <source>
        <strain evidence="4 5">UAMH 11012</strain>
    </source>
</reference>
<accession>A0A1L7XTM4</accession>
<feature type="transmembrane region" description="Helical" evidence="3">
    <location>
        <begin position="84"/>
        <end position="105"/>
    </location>
</feature>
<dbReference type="SUPFAM" id="SSF89372">
    <property type="entry name" value="Fucose-specific lectin"/>
    <property type="match status" value="1"/>
</dbReference>
<dbReference type="Proteomes" id="UP000184330">
    <property type="component" value="Unassembled WGS sequence"/>
</dbReference>
<feature type="region of interest" description="Disordered" evidence="2">
    <location>
        <begin position="107"/>
        <end position="129"/>
    </location>
</feature>
<keyword evidence="5" id="KW-1185">Reference proteome</keyword>
<dbReference type="AlphaFoldDB" id="A0A1L7XTM4"/>
<keyword evidence="3" id="KW-0472">Membrane</keyword>
<evidence type="ECO:0000256" key="1">
    <source>
        <dbReference type="ARBA" id="ARBA00009042"/>
    </source>
</evidence>
<proteinExistence type="inferred from homology"/>
<comment type="similarity">
    <text evidence="1">Belongs to the fungal fucose-specific lectin family.</text>
</comment>